<evidence type="ECO:0000259" key="4">
    <source>
        <dbReference type="PROSITE" id="PS50043"/>
    </source>
</evidence>
<dbReference type="PROSITE" id="PS50110">
    <property type="entry name" value="RESPONSE_REGULATORY"/>
    <property type="match status" value="1"/>
</dbReference>
<dbReference type="Pfam" id="PF00072">
    <property type="entry name" value="Response_reg"/>
    <property type="match status" value="1"/>
</dbReference>
<dbReference type="InterPro" id="IPR016032">
    <property type="entry name" value="Sig_transdc_resp-reg_C-effctor"/>
</dbReference>
<dbReference type="InterPro" id="IPR001789">
    <property type="entry name" value="Sig_transdc_resp-reg_receiver"/>
</dbReference>
<dbReference type="SUPFAM" id="SSF52172">
    <property type="entry name" value="CheY-like"/>
    <property type="match status" value="1"/>
</dbReference>
<feature type="modified residue" description="4-aspartylphosphate" evidence="3">
    <location>
        <position position="54"/>
    </location>
</feature>
<protein>
    <submittedName>
        <fullName evidence="6">Transcriptional regulator</fullName>
    </submittedName>
</protein>
<evidence type="ECO:0000313" key="7">
    <source>
        <dbReference type="Proteomes" id="UP000051386"/>
    </source>
</evidence>
<dbReference type="Proteomes" id="UP000051386">
    <property type="component" value="Unassembled WGS sequence"/>
</dbReference>
<dbReference type="SUPFAM" id="SSF46894">
    <property type="entry name" value="C-terminal effector domain of the bipartite response regulators"/>
    <property type="match status" value="1"/>
</dbReference>
<evidence type="ECO:0000256" key="2">
    <source>
        <dbReference type="ARBA" id="ARBA00023125"/>
    </source>
</evidence>
<organism evidence="6 7">
    <name type="scientific">Stenotrophomonas chelatiphaga</name>
    <dbReference type="NCBI Taxonomy" id="517011"/>
    <lineage>
        <taxon>Bacteria</taxon>
        <taxon>Pseudomonadati</taxon>
        <taxon>Pseudomonadota</taxon>
        <taxon>Gammaproteobacteria</taxon>
        <taxon>Lysobacterales</taxon>
        <taxon>Lysobacteraceae</taxon>
        <taxon>Stenotrophomonas</taxon>
    </lineage>
</organism>
<dbReference type="CDD" id="cd17535">
    <property type="entry name" value="REC_NarL-like"/>
    <property type="match status" value="1"/>
</dbReference>
<dbReference type="PROSITE" id="PS50043">
    <property type="entry name" value="HTH_LUXR_2"/>
    <property type="match status" value="1"/>
</dbReference>
<evidence type="ECO:0000256" key="1">
    <source>
        <dbReference type="ARBA" id="ARBA00022553"/>
    </source>
</evidence>
<keyword evidence="2" id="KW-0238">DNA-binding</keyword>
<accession>A0A0R0CET0</accession>
<dbReference type="PANTHER" id="PTHR43214">
    <property type="entry name" value="TWO-COMPONENT RESPONSE REGULATOR"/>
    <property type="match status" value="1"/>
</dbReference>
<dbReference type="AlphaFoldDB" id="A0A0R0CET0"/>
<dbReference type="InterPro" id="IPR058245">
    <property type="entry name" value="NreC/VraR/RcsB-like_REC"/>
</dbReference>
<evidence type="ECO:0000256" key="3">
    <source>
        <dbReference type="PROSITE-ProRule" id="PRU00169"/>
    </source>
</evidence>
<dbReference type="CDD" id="cd06170">
    <property type="entry name" value="LuxR_C_like"/>
    <property type="match status" value="1"/>
</dbReference>
<dbReference type="Gene3D" id="3.40.50.2300">
    <property type="match status" value="1"/>
</dbReference>
<dbReference type="Pfam" id="PF00196">
    <property type="entry name" value="GerE"/>
    <property type="match status" value="1"/>
</dbReference>
<comment type="caution">
    <text evidence="6">The sequence shown here is derived from an EMBL/GenBank/DDBJ whole genome shotgun (WGS) entry which is preliminary data.</text>
</comment>
<name>A0A0R0CET0_9GAMM</name>
<dbReference type="SMART" id="SM00421">
    <property type="entry name" value="HTH_LUXR"/>
    <property type="match status" value="1"/>
</dbReference>
<keyword evidence="7" id="KW-1185">Reference proteome</keyword>
<dbReference type="GO" id="GO:0000160">
    <property type="term" value="P:phosphorelay signal transduction system"/>
    <property type="evidence" value="ECO:0007669"/>
    <property type="project" value="InterPro"/>
</dbReference>
<sequence length="214" mass="22948">MHIRTIIADDHPIILHGARVVLENAHIDVVGEASGGTHLLALLDRQPCDVVLTDLTMPGKGPDGPELLDCIRVAHPCLPLVVLTGTASPTVLITLLRCGVHGALDKAADFDELAQAVRSAAAGQTYVSQHLRSHLEARDLAHRATPASLSQGERDVLEGLGRGMNLSMIAQQRGRSPKTVSRQKSDAMRKLGLTGNHELHAFLRTYPIKGSRPS</sequence>
<dbReference type="GO" id="GO:0003677">
    <property type="term" value="F:DNA binding"/>
    <property type="evidence" value="ECO:0007669"/>
    <property type="project" value="UniProtKB-KW"/>
</dbReference>
<feature type="domain" description="HTH luxR-type" evidence="4">
    <location>
        <begin position="142"/>
        <end position="207"/>
    </location>
</feature>
<dbReference type="PANTHER" id="PTHR43214:SF17">
    <property type="entry name" value="TRANSCRIPTIONAL REGULATORY PROTEIN RCSB"/>
    <property type="match status" value="1"/>
</dbReference>
<reference evidence="6 7" key="1">
    <citation type="submission" date="2015-05" db="EMBL/GenBank/DDBJ databases">
        <title>Genome sequencing and analysis of members of genus Stenotrophomonas.</title>
        <authorList>
            <person name="Patil P.P."/>
            <person name="Midha S."/>
            <person name="Patil P.B."/>
        </authorList>
    </citation>
    <scope>NUCLEOTIDE SEQUENCE [LARGE SCALE GENOMIC DNA]</scope>
    <source>
        <strain evidence="6 7">DSM 21508</strain>
    </source>
</reference>
<dbReference type="GO" id="GO:0006355">
    <property type="term" value="P:regulation of DNA-templated transcription"/>
    <property type="evidence" value="ECO:0007669"/>
    <property type="project" value="InterPro"/>
</dbReference>
<feature type="domain" description="Response regulatory" evidence="5">
    <location>
        <begin position="4"/>
        <end position="121"/>
    </location>
</feature>
<evidence type="ECO:0000259" key="5">
    <source>
        <dbReference type="PROSITE" id="PS50110"/>
    </source>
</evidence>
<dbReference type="EMBL" id="LDJK01000095">
    <property type="protein sequence ID" value="KRG67760.1"/>
    <property type="molecule type" value="Genomic_DNA"/>
</dbReference>
<proteinExistence type="predicted"/>
<gene>
    <name evidence="6" type="ORF">ABB28_16400</name>
</gene>
<dbReference type="InterPro" id="IPR000792">
    <property type="entry name" value="Tscrpt_reg_LuxR_C"/>
</dbReference>
<keyword evidence="1 3" id="KW-0597">Phosphoprotein</keyword>
<dbReference type="RefSeq" id="WP_057687431.1">
    <property type="nucleotide sequence ID" value="NZ_JANUEG010000015.1"/>
</dbReference>
<evidence type="ECO:0000313" key="6">
    <source>
        <dbReference type="EMBL" id="KRG67760.1"/>
    </source>
</evidence>
<dbReference type="SMART" id="SM00448">
    <property type="entry name" value="REC"/>
    <property type="match status" value="1"/>
</dbReference>
<dbReference type="PATRIC" id="fig|517011.3.peg.3532"/>
<dbReference type="InterPro" id="IPR011006">
    <property type="entry name" value="CheY-like_superfamily"/>
</dbReference>
<dbReference type="InterPro" id="IPR039420">
    <property type="entry name" value="WalR-like"/>
</dbReference>